<protein>
    <submittedName>
        <fullName evidence="2">Uncharacterized protein</fullName>
    </submittedName>
</protein>
<name>A0AAQ3RBB3_9PEZI</name>
<proteinExistence type="predicted"/>
<dbReference type="EMBL" id="CP138583">
    <property type="protein sequence ID" value="WPG99997.1"/>
    <property type="molecule type" value="Genomic_DNA"/>
</dbReference>
<sequence>MSKYTKGMTRAEAAEHEARVQRLIEAVDSVTISNRGNHNAASGRPWTDDERSFLIEKIIENGFPGDKLVNGCTWQALADALNQHFAGVPLPPNSQATIPQGRTDRTMVAVRFEMRKFWQNEMIDERLEAQDHIPGIEIDWTHQPQNEPQNGEKAESNEEVDEYFETQEVSSDNESDWTDELESEPPSEDDAESTPEVE</sequence>
<dbReference type="Proteomes" id="UP001303373">
    <property type="component" value="Chromosome 4"/>
</dbReference>
<organism evidence="2 3">
    <name type="scientific">Acrodontium crateriforme</name>
    <dbReference type="NCBI Taxonomy" id="150365"/>
    <lineage>
        <taxon>Eukaryota</taxon>
        <taxon>Fungi</taxon>
        <taxon>Dikarya</taxon>
        <taxon>Ascomycota</taxon>
        <taxon>Pezizomycotina</taxon>
        <taxon>Dothideomycetes</taxon>
        <taxon>Dothideomycetidae</taxon>
        <taxon>Mycosphaerellales</taxon>
        <taxon>Teratosphaeriaceae</taxon>
        <taxon>Acrodontium</taxon>
    </lineage>
</organism>
<keyword evidence="3" id="KW-1185">Reference proteome</keyword>
<feature type="region of interest" description="Disordered" evidence="1">
    <location>
        <begin position="140"/>
        <end position="198"/>
    </location>
</feature>
<accession>A0AAQ3RBB3</accession>
<gene>
    <name evidence="2" type="ORF">R9X50_00282100</name>
</gene>
<evidence type="ECO:0000313" key="2">
    <source>
        <dbReference type="EMBL" id="WPG99997.1"/>
    </source>
</evidence>
<reference evidence="2 3" key="1">
    <citation type="submission" date="2023-11" db="EMBL/GenBank/DDBJ databases">
        <title>An acidophilic fungus is an integral part of prey digestion in a carnivorous sundew plant.</title>
        <authorList>
            <person name="Tsai I.J."/>
        </authorList>
    </citation>
    <scope>NUCLEOTIDE SEQUENCE [LARGE SCALE GENOMIC DNA]</scope>
    <source>
        <strain evidence="2">169a</strain>
    </source>
</reference>
<evidence type="ECO:0000313" key="3">
    <source>
        <dbReference type="Proteomes" id="UP001303373"/>
    </source>
</evidence>
<dbReference type="AlphaFoldDB" id="A0AAQ3RBB3"/>
<feature type="compositionally biased region" description="Acidic residues" evidence="1">
    <location>
        <begin position="157"/>
        <end position="198"/>
    </location>
</feature>
<evidence type="ECO:0000256" key="1">
    <source>
        <dbReference type="SAM" id="MobiDB-lite"/>
    </source>
</evidence>